<keyword evidence="2" id="KW-1185">Reference proteome</keyword>
<comment type="caution">
    <text evidence="1">The sequence shown here is derived from an EMBL/GenBank/DDBJ whole genome shotgun (WGS) entry which is preliminary data.</text>
</comment>
<reference evidence="1" key="1">
    <citation type="submission" date="2020-06" db="EMBL/GenBank/DDBJ databases">
        <title>Whole Genome Sequence of Halomonas aquamarina MB598.</title>
        <authorList>
            <person name="Pervaiz M."/>
            <person name="Fariq A."/>
            <person name="Yasmin A."/>
            <person name="Welch M."/>
        </authorList>
    </citation>
    <scope>NUCLEOTIDE SEQUENCE</scope>
    <source>
        <strain evidence="1">MB598</strain>
    </source>
</reference>
<organism evidence="1 2">
    <name type="scientific">Vreelandella aquamarina</name>
    <dbReference type="NCBI Taxonomy" id="77097"/>
    <lineage>
        <taxon>Bacteria</taxon>
        <taxon>Pseudomonadati</taxon>
        <taxon>Pseudomonadota</taxon>
        <taxon>Gammaproteobacteria</taxon>
        <taxon>Oceanospirillales</taxon>
        <taxon>Halomonadaceae</taxon>
        <taxon>Vreelandella</taxon>
    </lineage>
</organism>
<gene>
    <name evidence="1" type="ORF">HW452_00170</name>
</gene>
<dbReference type="EMBL" id="JABYQT010000001">
    <property type="protein sequence ID" value="MBZ5485944.1"/>
    <property type="molecule type" value="Genomic_DNA"/>
</dbReference>
<dbReference type="Proteomes" id="UP001319846">
    <property type="component" value="Unassembled WGS sequence"/>
</dbReference>
<keyword evidence="1" id="KW-0418">Kinase</keyword>
<name>A0ACC5VQE5_9GAMM</name>
<proteinExistence type="predicted"/>
<evidence type="ECO:0000313" key="2">
    <source>
        <dbReference type="Proteomes" id="UP001319846"/>
    </source>
</evidence>
<protein>
    <submittedName>
        <fullName evidence="1">Glycerate kinase</fullName>
    </submittedName>
</protein>
<evidence type="ECO:0000313" key="1">
    <source>
        <dbReference type="EMBL" id="MBZ5485944.1"/>
    </source>
</evidence>
<sequence>MNILLCPDSFKDALSAEQAAQAMARGVHSATPSAQTHCCPLADGGEGSLDALIAATGAERCQATVQDALGRPRQATWGWLGEQRTAFIELAEASGLQHLSIAERDALHTSTFGVGELFLAALDQGAEKALLLLGGSATNDGGAGMLQALGARLLDQQGNQLPPGGAALAALATLELAGLDPRLAMLDVEAAVDVDNPLLGERGASAVFGPQKGASPEQVAMLDDALGRLAEVSAHELGEDYRDLPGAGAAGGMGFAARAFLGATLKPGIEMIMQQANMPALLESADLVITGEGRLDGQSLSGKTPIGVARAARRLGKPVVVLAGSLGEGWQACLEEGVTAAFALADGPMTLEEALPRTAELLSARSESVIRVWTSSRTS</sequence>
<keyword evidence="1" id="KW-0808">Transferase</keyword>
<accession>A0ACC5VQE5</accession>